<dbReference type="EMBL" id="BPLR01019491">
    <property type="protein sequence ID" value="GIX68456.1"/>
    <property type="molecule type" value="Genomic_DNA"/>
</dbReference>
<dbReference type="AlphaFoldDB" id="A0AAV4MAL3"/>
<keyword evidence="2" id="KW-1185">Reference proteome</keyword>
<accession>A0AAV4MAL3</accession>
<reference evidence="1 2" key="1">
    <citation type="submission" date="2021-06" db="EMBL/GenBank/DDBJ databases">
        <title>Caerostris extrusa draft genome.</title>
        <authorList>
            <person name="Kono N."/>
            <person name="Arakawa K."/>
        </authorList>
    </citation>
    <scope>NUCLEOTIDE SEQUENCE [LARGE SCALE GENOMIC DNA]</scope>
</reference>
<evidence type="ECO:0000313" key="1">
    <source>
        <dbReference type="EMBL" id="GIX68456.1"/>
    </source>
</evidence>
<dbReference type="Proteomes" id="UP001054945">
    <property type="component" value="Unassembled WGS sequence"/>
</dbReference>
<gene>
    <name evidence="1" type="ORF">CEXT_198301</name>
</gene>
<organism evidence="1 2">
    <name type="scientific">Caerostris extrusa</name>
    <name type="common">Bark spider</name>
    <name type="synonym">Caerostris bankana</name>
    <dbReference type="NCBI Taxonomy" id="172846"/>
    <lineage>
        <taxon>Eukaryota</taxon>
        <taxon>Metazoa</taxon>
        <taxon>Ecdysozoa</taxon>
        <taxon>Arthropoda</taxon>
        <taxon>Chelicerata</taxon>
        <taxon>Arachnida</taxon>
        <taxon>Araneae</taxon>
        <taxon>Araneomorphae</taxon>
        <taxon>Entelegynae</taxon>
        <taxon>Araneoidea</taxon>
        <taxon>Araneidae</taxon>
        <taxon>Caerostris</taxon>
    </lineage>
</organism>
<evidence type="ECO:0000313" key="2">
    <source>
        <dbReference type="Proteomes" id="UP001054945"/>
    </source>
</evidence>
<proteinExistence type="predicted"/>
<name>A0AAV4MAL3_CAEEX</name>
<comment type="caution">
    <text evidence="1">The sequence shown here is derived from an EMBL/GenBank/DDBJ whole genome shotgun (WGS) entry which is preliminary data.</text>
</comment>
<protein>
    <submittedName>
        <fullName evidence="1">Uncharacterized protein</fullName>
    </submittedName>
</protein>
<sequence>MIFPPSIRRTSPGVHLRKAKVVETPNRRAASPAAVQRLRRRAETIRANFTPPQPACFPFRFSGSPPAARLSRLDQTPGVFATFRGST</sequence>